<name>G6Y5Z7_9HYPH</name>
<dbReference type="InterPro" id="IPR050330">
    <property type="entry name" value="Bact_OuterMem_StrucFunc"/>
</dbReference>
<evidence type="ECO:0000313" key="8">
    <source>
        <dbReference type="Proteomes" id="UP000002949"/>
    </source>
</evidence>
<comment type="subcellular location">
    <subcellularLocation>
        <location evidence="1">Cell outer membrane</location>
    </subcellularLocation>
</comment>
<evidence type="ECO:0000313" key="7">
    <source>
        <dbReference type="EMBL" id="EHH12765.1"/>
    </source>
</evidence>
<protein>
    <recommendedName>
        <fullName evidence="6">OmpA-like domain-containing protein</fullName>
    </recommendedName>
</protein>
<dbReference type="InterPro" id="IPR036737">
    <property type="entry name" value="OmpA-like_sf"/>
</dbReference>
<dbReference type="STRING" id="1082933.A6B35_20140"/>
<dbReference type="SUPFAM" id="SSF103088">
    <property type="entry name" value="OmpA-like"/>
    <property type="match status" value="1"/>
</dbReference>
<dbReference type="PRINTS" id="PR01023">
    <property type="entry name" value="NAFLGMOTY"/>
</dbReference>
<evidence type="ECO:0000256" key="5">
    <source>
        <dbReference type="SAM" id="Phobius"/>
    </source>
</evidence>
<keyword evidence="8" id="KW-1185">Reference proteome</keyword>
<dbReference type="InterPro" id="IPR006664">
    <property type="entry name" value="OMP_bac"/>
</dbReference>
<dbReference type="AlphaFoldDB" id="G6Y5Z7"/>
<dbReference type="PRINTS" id="PR01021">
    <property type="entry name" value="OMPADOMAIN"/>
</dbReference>
<reference evidence="7 8" key="1">
    <citation type="journal article" date="2012" name="J. Bacteriol.">
        <title>Draft Genome Sequence of Plant Growth-Promoting Rhizobium Mesorhizobium amorphae, Isolated from Zinc-Lead Mine Tailings.</title>
        <authorList>
            <person name="Hao X."/>
            <person name="Lin Y."/>
            <person name="Johnstone L."/>
            <person name="Baltrus D.A."/>
            <person name="Miller S.J."/>
            <person name="Wei G."/>
            <person name="Rensing C."/>
        </authorList>
    </citation>
    <scope>NUCLEOTIDE SEQUENCE [LARGE SCALE GENOMIC DNA]</scope>
    <source>
        <strain evidence="7 8">CCNWGS0123</strain>
    </source>
</reference>
<evidence type="ECO:0000256" key="4">
    <source>
        <dbReference type="PROSITE-ProRule" id="PRU00473"/>
    </source>
</evidence>
<dbReference type="PROSITE" id="PS51257">
    <property type="entry name" value="PROKAR_LIPOPROTEIN"/>
    <property type="match status" value="1"/>
</dbReference>
<dbReference type="PANTHER" id="PTHR30329">
    <property type="entry name" value="STATOR ELEMENT OF FLAGELLAR MOTOR COMPLEX"/>
    <property type="match status" value="1"/>
</dbReference>
<dbReference type="eggNOG" id="COG2885">
    <property type="taxonomic scope" value="Bacteria"/>
</dbReference>
<evidence type="ECO:0000256" key="3">
    <source>
        <dbReference type="ARBA" id="ARBA00023237"/>
    </source>
</evidence>
<dbReference type="PANTHER" id="PTHR30329:SF21">
    <property type="entry name" value="LIPOPROTEIN YIAD-RELATED"/>
    <property type="match status" value="1"/>
</dbReference>
<dbReference type="InterPro" id="IPR006665">
    <property type="entry name" value="OmpA-like"/>
</dbReference>
<dbReference type="Pfam" id="PF13488">
    <property type="entry name" value="Gly-zipper_Omp"/>
    <property type="match status" value="1"/>
</dbReference>
<keyword evidence="3" id="KW-0998">Cell outer membrane</keyword>
<dbReference type="Proteomes" id="UP000002949">
    <property type="component" value="Unassembled WGS sequence"/>
</dbReference>
<dbReference type="Gene3D" id="3.30.1330.60">
    <property type="entry name" value="OmpA-like domain"/>
    <property type="match status" value="1"/>
</dbReference>
<keyword evidence="5" id="KW-0812">Transmembrane</keyword>
<dbReference type="Pfam" id="PF00691">
    <property type="entry name" value="OmpA"/>
    <property type="match status" value="1"/>
</dbReference>
<feature type="domain" description="OmpA-like" evidence="6">
    <location>
        <begin position="113"/>
        <end position="230"/>
    </location>
</feature>
<feature type="transmembrane region" description="Helical" evidence="5">
    <location>
        <begin position="47"/>
        <end position="66"/>
    </location>
</feature>
<proteinExistence type="predicted"/>
<dbReference type="CDD" id="cd07185">
    <property type="entry name" value="OmpA_C-like"/>
    <property type="match status" value="1"/>
</dbReference>
<evidence type="ECO:0000256" key="2">
    <source>
        <dbReference type="ARBA" id="ARBA00023136"/>
    </source>
</evidence>
<dbReference type="PATRIC" id="fig|1082933.3.peg.1296"/>
<keyword evidence="2 4" id="KW-0472">Membrane</keyword>
<dbReference type="GO" id="GO:0009279">
    <property type="term" value="C:cell outer membrane"/>
    <property type="evidence" value="ECO:0007669"/>
    <property type="project" value="UniProtKB-SubCell"/>
</dbReference>
<evidence type="ECO:0000256" key="1">
    <source>
        <dbReference type="ARBA" id="ARBA00004442"/>
    </source>
</evidence>
<sequence>MRGCNGCGLKRDDSMKKTVLVVVATAVLVSACTTTDPYTGEQKVSNTAAGAGLGALAGAGIGLLAGGNDRRNALIGAGIGALAGGAIGATMDQNEAELRRQLQGTGVSVTRTGDQIILNMPSDITFNVDQDAVKPGFYQVLNSVALVLNKFRQTTVDVFGHTDSTGGDEHNFDLSQRRALAVANYLSGQGVDSRRFAVTGFGKTRPIASNATSAGRAQNRRVEIQLSPLT</sequence>
<gene>
    <name evidence="7" type="ORF">MEA186_06857</name>
</gene>
<accession>G6Y5Z7</accession>
<dbReference type="PROSITE" id="PS51123">
    <property type="entry name" value="OMPA_2"/>
    <property type="match status" value="1"/>
</dbReference>
<keyword evidence="5" id="KW-1133">Transmembrane helix</keyword>
<dbReference type="EMBL" id="AGSN01000068">
    <property type="protein sequence ID" value="EHH12765.1"/>
    <property type="molecule type" value="Genomic_DNA"/>
</dbReference>
<organism evidence="7 8">
    <name type="scientific">Mesorhizobium amorphae CCNWGS0123</name>
    <dbReference type="NCBI Taxonomy" id="1082933"/>
    <lineage>
        <taxon>Bacteria</taxon>
        <taxon>Pseudomonadati</taxon>
        <taxon>Pseudomonadota</taxon>
        <taxon>Alphaproteobacteria</taxon>
        <taxon>Hyphomicrobiales</taxon>
        <taxon>Phyllobacteriaceae</taxon>
        <taxon>Mesorhizobium</taxon>
    </lineage>
</organism>
<dbReference type="InterPro" id="IPR039567">
    <property type="entry name" value="Gly-zipper"/>
</dbReference>
<feature type="transmembrane region" description="Helical" evidence="5">
    <location>
        <begin position="73"/>
        <end position="91"/>
    </location>
</feature>
<evidence type="ECO:0000259" key="6">
    <source>
        <dbReference type="PROSITE" id="PS51123"/>
    </source>
</evidence>